<proteinExistence type="predicted"/>
<dbReference type="Gene3D" id="3.60.15.10">
    <property type="entry name" value="Ribonuclease Z/Hydroxyacylglutathione hydrolase-like"/>
    <property type="match status" value="1"/>
</dbReference>
<dbReference type="Proteomes" id="UP000019488">
    <property type="component" value="Unassembled WGS sequence"/>
</dbReference>
<dbReference type="PANTHER" id="PTHR46018">
    <property type="entry name" value="ZINC PHOSPHODIESTERASE ELAC PROTEIN 1"/>
    <property type="match status" value="1"/>
</dbReference>
<evidence type="ECO:0000313" key="6">
    <source>
        <dbReference type="Proteomes" id="UP000051966"/>
    </source>
</evidence>
<dbReference type="AlphaFoldDB" id="X0P9V6"/>
<dbReference type="eggNOG" id="COG1234">
    <property type="taxonomic scope" value="Bacteria"/>
</dbReference>
<gene>
    <name evidence="4" type="ORF">FD41_GL001799</name>
    <name evidence="3" type="ORF">JCM14108_721</name>
</gene>
<dbReference type="SUPFAM" id="SSF56281">
    <property type="entry name" value="Metallo-hydrolase/oxidoreductase"/>
    <property type="match status" value="1"/>
</dbReference>
<comment type="caution">
    <text evidence="3">The sequence shown here is derived from an EMBL/GenBank/DDBJ whole genome shotgun (WGS) entry which is preliminary data.</text>
</comment>
<organism evidence="3 5">
    <name type="scientific">Lentilactobacillus farraginis DSM 18382 = JCM 14108</name>
    <dbReference type="NCBI Taxonomy" id="1423743"/>
    <lineage>
        <taxon>Bacteria</taxon>
        <taxon>Bacillati</taxon>
        <taxon>Bacillota</taxon>
        <taxon>Bacilli</taxon>
        <taxon>Lactobacillales</taxon>
        <taxon>Lactobacillaceae</taxon>
        <taxon>Lentilactobacillus</taxon>
    </lineage>
</organism>
<evidence type="ECO:0000313" key="5">
    <source>
        <dbReference type="Proteomes" id="UP000019488"/>
    </source>
</evidence>
<name>X0P9V6_9LACO</name>
<protein>
    <submittedName>
        <fullName evidence="3">Metal-dependent hydrolase</fullName>
    </submittedName>
</protein>
<feature type="domain" description="Metallo-beta-lactamase" evidence="2">
    <location>
        <begin position="18"/>
        <end position="205"/>
    </location>
</feature>
<dbReference type="STRING" id="1423743.FD41_GL001799"/>
<dbReference type="PANTHER" id="PTHR46018:SF4">
    <property type="entry name" value="METALLO-HYDROLASE YHFI-RELATED"/>
    <property type="match status" value="1"/>
</dbReference>
<evidence type="ECO:0000313" key="3">
    <source>
        <dbReference type="EMBL" id="GAF35813.1"/>
    </source>
</evidence>
<dbReference type="EMBL" id="BAKI01000004">
    <property type="protein sequence ID" value="GAF35813.1"/>
    <property type="molecule type" value="Genomic_DNA"/>
</dbReference>
<evidence type="ECO:0000259" key="2">
    <source>
        <dbReference type="SMART" id="SM00849"/>
    </source>
</evidence>
<keyword evidence="6" id="KW-1185">Reference proteome</keyword>
<dbReference type="Pfam" id="PF00753">
    <property type="entry name" value="Lactamase_B"/>
    <property type="match status" value="1"/>
</dbReference>
<evidence type="ECO:0000256" key="1">
    <source>
        <dbReference type="ARBA" id="ARBA00022833"/>
    </source>
</evidence>
<dbReference type="InterPro" id="IPR036866">
    <property type="entry name" value="RibonucZ/Hydroxyglut_hydro"/>
</dbReference>
<dbReference type="RefSeq" id="WP_035178342.1">
    <property type="nucleotide sequence ID" value="NZ_AZFY01000155.1"/>
</dbReference>
<reference evidence="3" key="1">
    <citation type="journal article" date="2014" name="Genome Announc.">
        <title>Draft Genome Sequences of Two Lactobacillus Strains, L. farraginis JCM 14108T and L. composti JCM 14202T, Isolated from Compost of Distilled Shochu Residue.</title>
        <authorList>
            <person name="Yuki M."/>
            <person name="Oshima K."/>
            <person name="Suda W."/>
            <person name="Kitahara M."/>
            <person name="Kitamura K."/>
            <person name="Iida T."/>
            <person name="Hattori M."/>
            <person name="Ohkuma M."/>
        </authorList>
    </citation>
    <scope>NUCLEOTIDE SEQUENCE [LARGE SCALE GENOMIC DNA]</scope>
    <source>
        <strain evidence="3">JCM 14108</strain>
    </source>
</reference>
<dbReference type="SMART" id="SM00849">
    <property type="entry name" value="Lactamase_B"/>
    <property type="match status" value="1"/>
</dbReference>
<dbReference type="GO" id="GO:0042781">
    <property type="term" value="F:3'-tRNA processing endoribonuclease activity"/>
    <property type="evidence" value="ECO:0007669"/>
    <property type="project" value="TreeGrafter"/>
</dbReference>
<accession>X0P9V6</accession>
<reference evidence="4 6" key="2">
    <citation type="journal article" date="2015" name="Genome Announc.">
        <title>Expanding the biotechnology potential of lactobacilli through comparative genomics of 213 strains and associated genera.</title>
        <authorList>
            <person name="Sun Z."/>
            <person name="Harris H.M."/>
            <person name="McCann A."/>
            <person name="Guo C."/>
            <person name="Argimon S."/>
            <person name="Zhang W."/>
            <person name="Yang X."/>
            <person name="Jeffery I.B."/>
            <person name="Cooney J.C."/>
            <person name="Kagawa T.F."/>
            <person name="Liu W."/>
            <person name="Song Y."/>
            <person name="Salvetti E."/>
            <person name="Wrobel A."/>
            <person name="Rasinkangas P."/>
            <person name="Parkhill J."/>
            <person name="Rea M.C."/>
            <person name="O'Sullivan O."/>
            <person name="Ritari J."/>
            <person name="Douillard F.P."/>
            <person name="Paul Ross R."/>
            <person name="Yang R."/>
            <person name="Briner A.E."/>
            <person name="Felis G.E."/>
            <person name="de Vos W.M."/>
            <person name="Barrangou R."/>
            <person name="Klaenhammer T.R."/>
            <person name="Caufield P.W."/>
            <person name="Cui Y."/>
            <person name="Zhang H."/>
            <person name="O'Toole P.W."/>
        </authorList>
    </citation>
    <scope>NUCLEOTIDE SEQUENCE [LARGE SCALE GENOMIC DNA]</scope>
    <source>
        <strain evidence="4 6">DSM 18382</strain>
    </source>
</reference>
<keyword evidence="3" id="KW-0378">Hydrolase</keyword>
<evidence type="ECO:0000313" key="4">
    <source>
        <dbReference type="EMBL" id="KRM00982.1"/>
    </source>
</evidence>
<dbReference type="Proteomes" id="UP000051966">
    <property type="component" value="Unassembled WGS sequence"/>
</dbReference>
<dbReference type="PATRIC" id="fig|1423743.5.peg.1856"/>
<dbReference type="CDD" id="cd07716">
    <property type="entry name" value="RNaseZ_short-form-like_MBL-fold"/>
    <property type="match status" value="1"/>
</dbReference>
<dbReference type="OrthoDB" id="9794898at2"/>
<keyword evidence="1" id="KW-0862">Zinc</keyword>
<sequence length="246" mass="27127">MKLTVLGFLGGYPANGNATSSYLLESAGYHLLIDCGSAALLSLEEVFDPLKLDGLILTHYHHDHTADVGVLQYYWQLHEQRYHQAVLPIYGHSLDKINFEGLTWPKSTKGVAYDPEKQLTVGPFAISFLKMHHPVPAFGLRIVEKETGRVLVFTADTAYFPEIADFADQADLLMADTNFFAAKTGTKWHMTTTESGRLAKAAGVHKLLLTHLPAEGDLQQLKREAQAAAGSQVETILASRHLTIDL</sequence>
<dbReference type="EMBL" id="AZFY01000155">
    <property type="protein sequence ID" value="KRM00982.1"/>
    <property type="molecule type" value="Genomic_DNA"/>
</dbReference>
<dbReference type="InterPro" id="IPR001279">
    <property type="entry name" value="Metallo-B-lactamas"/>
</dbReference>